<reference evidence="8 9" key="1">
    <citation type="journal article" date="2018" name="Evol. Lett.">
        <title>Horizontal gene cluster transfer increased hallucinogenic mushroom diversity.</title>
        <authorList>
            <person name="Reynolds H.T."/>
            <person name="Vijayakumar V."/>
            <person name="Gluck-Thaler E."/>
            <person name="Korotkin H.B."/>
            <person name="Matheny P.B."/>
            <person name="Slot J.C."/>
        </authorList>
    </citation>
    <scope>NUCLEOTIDE SEQUENCE [LARGE SCALE GENOMIC DNA]</scope>
    <source>
        <strain evidence="8 9">2629</strain>
    </source>
</reference>
<dbReference type="GO" id="GO:0016616">
    <property type="term" value="F:oxidoreductase activity, acting on the CH-OH group of donors, NAD or NADP as acceptor"/>
    <property type="evidence" value="ECO:0007669"/>
    <property type="project" value="UniProtKB-ARBA"/>
</dbReference>
<dbReference type="Proteomes" id="UP000284842">
    <property type="component" value="Unassembled WGS sequence"/>
</dbReference>
<dbReference type="PRINTS" id="PR00069">
    <property type="entry name" value="ALDKETRDTASE"/>
</dbReference>
<accession>A0A409YKV2</accession>
<dbReference type="InterPro" id="IPR020471">
    <property type="entry name" value="AKR"/>
</dbReference>
<evidence type="ECO:0000256" key="6">
    <source>
        <dbReference type="PIRSR" id="PIRSR000097-3"/>
    </source>
</evidence>
<keyword evidence="3" id="KW-0560">Oxidoreductase</keyword>
<evidence type="ECO:0000256" key="1">
    <source>
        <dbReference type="ARBA" id="ARBA00007905"/>
    </source>
</evidence>
<comment type="caution">
    <text evidence="8">The sequence shown here is derived from an EMBL/GenBank/DDBJ whole genome shotgun (WGS) entry which is preliminary data.</text>
</comment>
<evidence type="ECO:0000313" key="8">
    <source>
        <dbReference type="EMBL" id="PPR03655.1"/>
    </source>
</evidence>
<dbReference type="SUPFAM" id="SSF51430">
    <property type="entry name" value="NAD(P)-linked oxidoreductase"/>
    <property type="match status" value="1"/>
</dbReference>
<protein>
    <recommendedName>
        <fullName evidence="7">NADP-dependent oxidoreductase domain-containing protein</fullName>
    </recommendedName>
</protein>
<dbReference type="FunFam" id="3.20.20.100:FF:000002">
    <property type="entry name" value="2,5-diketo-D-gluconic acid reductase A"/>
    <property type="match status" value="1"/>
</dbReference>
<dbReference type="InParanoid" id="A0A409YKV2"/>
<gene>
    <name evidence="8" type="ORF">CVT24_007769</name>
</gene>
<dbReference type="EMBL" id="NHTK01001041">
    <property type="protein sequence ID" value="PPR03655.1"/>
    <property type="molecule type" value="Genomic_DNA"/>
</dbReference>
<sequence length="306" mass="33797">MPVHTTVKLNTGADMPVLGLGTWQSGPGEVANAVTVALKAGYKHLDTATAYGNEAEVGQGIIDSGVPRQEIFLTTKLNNNDHHKVEEALFYSLKQLKTDYLDLWLMHWPAPMTQALDGPLRETDWLDTWKAMEKVYKAHPDKVKAIGVSNFSIKFLTRLLENSEVVPAANQIELHPASFQYPIPRYCTQADLVDLCRSKGIVVTAYSPLGSTNATVREDALVKKIAAKHGVSAANILLSFHANQEGISVLGKSVTPERIIANLQLIDLSDEEVRELKALDNDQNHFRVCHPNWTGWGSLGFEDCEN</sequence>
<feature type="binding site" evidence="5">
    <location>
        <position position="107"/>
    </location>
    <ligand>
        <name>substrate</name>
    </ligand>
</feature>
<keyword evidence="2" id="KW-0521">NADP</keyword>
<comment type="similarity">
    <text evidence="1">Belongs to the aldo/keto reductase family.</text>
</comment>
<dbReference type="InterPro" id="IPR036812">
    <property type="entry name" value="NAD(P)_OxRdtase_dom_sf"/>
</dbReference>
<dbReference type="OrthoDB" id="416253at2759"/>
<evidence type="ECO:0000259" key="7">
    <source>
        <dbReference type="Pfam" id="PF00248"/>
    </source>
</evidence>
<dbReference type="InterPro" id="IPR023210">
    <property type="entry name" value="NADP_OxRdtase_dom"/>
</dbReference>
<dbReference type="PIRSF" id="PIRSF000097">
    <property type="entry name" value="AKR"/>
    <property type="match status" value="1"/>
</dbReference>
<proteinExistence type="inferred from homology"/>
<evidence type="ECO:0000256" key="2">
    <source>
        <dbReference type="ARBA" id="ARBA00022857"/>
    </source>
</evidence>
<feature type="active site" description="Proton donor" evidence="4">
    <location>
        <position position="51"/>
    </location>
</feature>
<dbReference type="Pfam" id="PF00248">
    <property type="entry name" value="Aldo_ket_red"/>
    <property type="match status" value="1"/>
</dbReference>
<evidence type="ECO:0000256" key="4">
    <source>
        <dbReference type="PIRSR" id="PIRSR000097-1"/>
    </source>
</evidence>
<dbReference type="PANTHER" id="PTHR43827">
    <property type="entry name" value="2,5-DIKETO-D-GLUCONIC ACID REDUCTASE"/>
    <property type="match status" value="1"/>
</dbReference>
<evidence type="ECO:0000256" key="3">
    <source>
        <dbReference type="ARBA" id="ARBA00023002"/>
    </source>
</evidence>
<name>A0A409YKV2_9AGAR</name>
<feature type="site" description="Lowers pKa of active site Tyr" evidence="6">
    <location>
        <position position="76"/>
    </location>
</feature>
<evidence type="ECO:0000256" key="5">
    <source>
        <dbReference type="PIRSR" id="PIRSR000097-2"/>
    </source>
</evidence>
<dbReference type="PANTHER" id="PTHR43827:SF3">
    <property type="entry name" value="NADP-DEPENDENT OXIDOREDUCTASE DOMAIN-CONTAINING PROTEIN"/>
    <property type="match status" value="1"/>
</dbReference>
<dbReference type="STRING" id="181874.A0A409YKV2"/>
<keyword evidence="9" id="KW-1185">Reference proteome</keyword>
<organism evidence="8 9">
    <name type="scientific">Panaeolus cyanescens</name>
    <dbReference type="NCBI Taxonomy" id="181874"/>
    <lineage>
        <taxon>Eukaryota</taxon>
        <taxon>Fungi</taxon>
        <taxon>Dikarya</taxon>
        <taxon>Basidiomycota</taxon>
        <taxon>Agaricomycotina</taxon>
        <taxon>Agaricomycetes</taxon>
        <taxon>Agaricomycetidae</taxon>
        <taxon>Agaricales</taxon>
        <taxon>Agaricineae</taxon>
        <taxon>Galeropsidaceae</taxon>
        <taxon>Panaeolus</taxon>
    </lineage>
</organism>
<dbReference type="AlphaFoldDB" id="A0A409YKV2"/>
<dbReference type="Gene3D" id="3.20.20.100">
    <property type="entry name" value="NADP-dependent oxidoreductase domain"/>
    <property type="match status" value="1"/>
</dbReference>
<evidence type="ECO:0000313" key="9">
    <source>
        <dbReference type="Proteomes" id="UP000284842"/>
    </source>
</evidence>
<feature type="domain" description="NADP-dependent oxidoreductase" evidence="7">
    <location>
        <begin position="18"/>
        <end position="280"/>
    </location>
</feature>